<comment type="similarity">
    <text evidence="8">Belongs to the TMEM147 family.</text>
</comment>
<evidence type="ECO:0000256" key="5">
    <source>
        <dbReference type="ARBA" id="ARBA00022824"/>
    </source>
</evidence>
<evidence type="ECO:0000256" key="1">
    <source>
        <dbReference type="ARBA" id="ARBA00004477"/>
    </source>
</evidence>
<keyword evidence="13" id="KW-1185">Reference proteome</keyword>
<evidence type="ECO:0000256" key="11">
    <source>
        <dbReference type="SAM" id="Phobius"/>
    </source>
</evidence>
<keyword evidence="3" id="KW-1003">Cell membrane</keyword>
<comment type="subcellular location">
    <subcellularLocation>
        <location evidence="2">Cell membrane</location>
        <topology evidence="2">Multi-pass membrane protein</topology>
    </subcellularLocation>
    <subcellularLocation>
        <location evidence="1">Endoplasmic reticulum membrane</location>
        <topology evidence="1">Multi-pass membrane protein</topology>
    </subcellularLocation>
</comment>
<keyword evidence="5" id="KW-0256">Endoplasmic reticulum</keyword>
<dbReference type="PANTHER" id="PTHR12869">
    <property type="entry name" value="SMALL SEVEN TRANSMEMBRANE DOMAIN-CONTAINING PROTEIN"/>
    <property type="match status" value="1"/>
</dbReference>
<reference evidence="12 13" key="1">
    <citation type="journal article" date="2011" name="Genome Res.">
        <title>Phylogeny-wide analysis of social amoeba genomes highlights ancient origins for complex intercellular communication.</title>
        <authorList>
            <person name="Heidel A.J."/>
            <person name="Lawal H.M."/>
            <person name="Felder M."/>
            <person name="Schilde C."/>
            <person name="Helps N.R."/>
            <person name="Tunggal B."/>
            <person name="Rivero F."/>
            <person name="John U."/>
            <person name="Schleicher M."/>
            <person name="Eichinger L."/>
            <person name="Platzer M."/>
            <person name="Noegel A.A."/>
            <person name="Schaap P."/>
            <person name="Gloeckner G."/>
        </authorList>
    </citation>
    <scope>NUCLEOTIDE SEQUENCE [LARGE SCALE GENOMIC DNA]</scope>
    <source>
        <strain evidence="13">ATCC 26659 / Pp 5 / PN500</strain>
    </source>
</reference>
<feature type="transmembrane region" description="Helical" evidence="11">
    <location>
        <begin position="176"/>
        <end position="197"/>
    </location>
</feature>
<evidence type="ECO:0000313" key="13">
    <source>
        <dbReference type="Proteomes" id="UP000001396"/>
    </source>
</evidence>
<dbReference type="FunCoup" id="D3B5I0">
    <property type="interactions" value="126"/>
</dbReference>
<evidence type="ECO:0000256" key="10">
    <source>
        <dbReference type="ARBA" id="ARBA00034899"/>
    </source>
</evidence>
<sequence length="247" mass="27046">MTVLHFLSCVSITYIPLYIAYKSTKVGEFKALSTVGYGLIGNILTQLAKMMFLATFLPSFDSTIFSVLQELVRLVNVLIDLFSIYTLLQMSHAPKDVRAFGIGLGWVIADVLPRFFSLWVGALPLEFDANQLIGSLQSNVNCAHTVAIVLLLASASRRSSSSSSKNSGSNRSITSLFNDFLATATSSSFSVLIYLTLPTVLNYLKLQAGFSAFYLLLVDLKISAFNCYIIYRGLSQELSTSSPPTSR</sequence>
<comment type="caution">
    <text evidence="12">The sequence shown here is derived from an EMBL/GenBank/DDBJ whole genome shotgun (WGS) entry which is preliminary data.</text>
</comment>
<dbReference type="OMA" id="SKCVYAG"/>
<feature type="transmembrane region" description="Helical" evidence="11">
    <location>
        <begin position="132"/>
        <end position="155"/>
    </location>
</feature>
<evidence type="ECO:0000313" key="12">
    <source>
        <dbReference type="EMBL" id="EFA83128.1"/>
    </source>
</evidence>
<evidence type="ECO:0000256" key="2">
    <source>
        <dbReference type="ARBA" id="ARBA00004651"/>
    </source>
</evidence>
<feature type="transmembrane region" description="Helical" evidence="11">
    <location>
        <begin position="71"/>
        <end position="88"/>
    </location>
</feature>
<accession>D3B5I0</accession>
<feature type="transmembrane region" description="Helical" evidence="11">
    <location>
        <begin position="35"/>
        <end position="59"/>
    </location>
</feature>
<dbReference type="Proteomes" id="UP000001396">
    <property type="component" value="Unassembled WGS sequence"/>
</dbReference>
<proteinExistence type="inferred from homology"/>
<dbReference type="GO" id="GO:0005789">
    <property type="term" value="C:endoplasmic reticulum membrane"/>
    <property type="evidence" value="ECO:0007669"/>
    <property type="project" value="UniProtKB-SubCell"/>
</dbReference>
<name>D3B5I0_HETP5</name>
<dbReference type="GO" id="GO:0005886">
    <property type="term" value="C:plasma membrane"/>
    <property type="evidence" value="ECO:0007669"/>
    <property type="project" value="UniProtKB-SubCell"/>
</dbReference>
<dbReference type="RefSeq" id="XP_020435245.1">
    <property type="nucleotide sequence ID" value="XM_020574831.1"/>
</dbReference>
<evidence type="ECO:0000256" key="8">
    <source>
        <dbReference type="ARBA" id="ARBA00034739"/>
    </source>
</evidence>
<dbReference type="PANTHER" id="PTHR12869:SF0">
    <property type="entry name" value="BOS COMPLEX SUBUNIT TMEM147"/>
    <property type="match status" value="1"/>
</dbReference>
<dbReference type="InParanoid" id="D3B5I0"/>
<feature type="transmembrane region" description="Helical" evidence="11">
    <location>
        <begin position="6"/>
        <end position="23"/>
    </location>
</feature>
<evidence type="ECO:0000256" key="3">
    <source>
        <dbReference type="ARBA" id="ARBA00022475"/>
    </source>
</evidence>
<evidence type="ECO:0000256" key="6">
    <source>
        <dbReference type="ARBA" id="ARBA00022989"/>
    </source>
</evidence>
<feature type="transmembrane region" description="Helical" evidence="11">
    <location>
        <begin position="100"/>
        <end position="120"/>
    </location>
</feature>
<dbReference type="STRING" id="670386.D3B5I0"/>
<evidence type="ECO:0000256" key="7">
    <source>
        <dbReference type="ARBA" id="ARBA00023136"/>
    </source>
</evidence>
<evidence type="ECO:0000256" key="4">
    <source>
        <dbReference type="ARBA" id="ARBA00022692"/>
    </source>
</evidence>
<organism evidence="12 13">
    <name type="scientific">Heterostelium pallidum (strain ATCC 26659 / Pp 5 / PN500)</name>
    <name type="common">Cellular slime mold</name>
    <name type="synonym">Polysphondylium pallidum</name>
    <dbReference type="NCBI Taxonomy" id="670386"/>
    <lineage>
        <taxon>Eukaryota</taxon>
        <taxon>Amoebozoa</taxon>
        <taxon>Evosea</taxon>
        <taxon>Eumycetozoa</taxon>
        <taxon>Dictyostelia</taxon>
        <taxon>Acytosteliales</taxon>
        <taxon>Acytosteliaceae</taxon>
        <taxon>Heterostelium</taxon>
    </lineage>
</organism>
<keyword evidence="6 11" id="KW-1133">Transmembrane helix</keyword>
<protein>
    <recommendedName>
        <fullName evidence="9">BOS complex subunit TMEM147</fullName>
    </recommendedName>
    <alternativeName>
        <fullName evidence="10">Transmembrane protein 147</fullName>
    </alternativeName>
</protein>
<dbReference type="AlphaFoldDB" id="D3B5I0"/>
<keyword evidence="4 11" id="KW-0812">Transmembrane</keyword>
<dbReference type="EMBL" id="ADBJ01000017">
    <property type="protein sequence ID" value="EFA83128.1"/>
    <property type="molecule type" value="Genomic_DNA"/>
</dbReference>
<gene>
    <name evidence="12" type="ORF">PPL_03918</name>
</gene>
<dbReference type="Pfam" id="PF09767">
    <property type="entry name" value="DUF2053"/>
    <property type="match status" value="1"/>
</dbReference>
<keyword evidence="7 11" id="KW-0472">Membrane</keyword>
<feature type="transmembrane region" description="Helical" evidence="11">
    <location>
        <begin position="209"/>
        <end position="231"/>
    </location>
</feature>
<dbReference type="GeneID" id="31359405"/>
<dbReference type="InterPro" id="IPR019164">
    <property type="entry name" value="TMEM147"/>
</dbReference>
<evidence type="ECO:0000256" key="9">
    <source>
        <dbReference type="ARBA" id="ARBA00034846"/>
    </source>
</evidence>